<name>A0ABS8C3B9_9ALTE</name>
<dbReference type="SUPFAM" id="SSF53223">
    <property type="entry name" value="Aminoacid dehydrogenase-like, N-terminal domain"/>
    <property type="match status" value="1"/>
</dbReference>
<feature type="domain" description="Shikimate dehydrogenase substrate binding N-terminal" evidence="10">
    <location>
        <begin position="6"/>
        <end position="88"/>
    </location>
</feature>
<dbReference type="Pfam" id="PF01488">
    <property type="entry name" value="Shikimate_DH"/>
    <property type="match status" value="1"/>
</dbReference>
<evidence type="ECO:0000313" key="12">
    <source>
        <dbReference type="EMBL" id="MCB5226620.1"/>
    </source>
</evidence>
<dbReference type="InterPro" id="IPR011342">
    <property type="entry name" value="Shikimate_DH"/>
</dbReference>
<feature type="binding site" evidence="8">
    <location>
        <position position="214"/>
    </location>
    <ligand>
        <name>shikimate</name>
        <dbReference type="ChEBI" id="CHEBI:36208"/>
    </ligand>
</feature>
<dbReference type="Proteomes" id="UP000633814">
    <property type="component" value="Unassembled WGS sequence"/>
</dbReference>
<dbReference type="InterPro" id="IPR022893">
    <property type="entry name" value="Shikimate_DH_fam"/>
</dbReference>
<sequence length="271" mass="28429">MDRYAVFGNPIGHSKSPFIHQQFALQTAEPISYEAILAPVEGFADSWQHFINAGGKGANVTMPFKEQAFALAQVRSEGALQAGAVNTLYFNDAGQIVGDNTDGVGLLHDLQRLGVVLAEAKVLIIGAGGATRGIVGPLLKAGVGQIVIANRTQAKAEAIAANFNAKVSAAALTDIPMLPYQFVINATSSGLTGQRPEFDSVHLAHCQLAYDMLYGASPTAFLIWCQQQGVQNTADGLGMLVGQAAAAFALFRGKQPDLAPVLAQLKAQLAL</sequence>
<gene>
    <name evidence="8 12" type="primary">aroE</name>
    <name evidence="12" type="ORF">JAO78_007295</name>
</gene>
<dbReference type="InterPro" id="IPR041121">
    <property type="entry name" value="SDH_C"/>
</dbReference>
<comment type="subunit">
    <text evidence="8">Homodimer.</text>
</comment>
<dbReference type="InterPro" id="IPR036291">
    <property type="entry name" value="NAD(P)-bd_dom_sf"/>
</dbReference>
<keyword evidence="5 8" id="KW-0560">Oxidoreductase</keyword>
<evidence type="ECO:0000256" key="8">
    <source>
        <dbReference type="HAMAP-Rule" id="MF_00222"/>
    </source>
</evidence>
<dbReference type="Pfam" id="PF18317">
    <property type="entry name" value="SDH_C"/>
    <property type="match status" value="1"/>
</dbReference>
<dbReference type="EC" id="1.1.1.25" evidence="2 8"/>
<dbReference type="InterPro" id="IPR006151">
    <property type="entry name" value="Shikm_DH/Glu-tRNA_Rdtase"/>
</dbReference>
<evidence type="ECO:0000259" key="11">
    <source>
        <dbReference type="Pfam" id="PF18317"/>
    </source>
</evidence>
<dbReference type="NCBIfam" id="TIGR00507">
    <property type="entry name" value="aroE"/>
    <property type="match status" value="1"/>
</dbReference>
<feature type="binding site" evidence="8">
    <location>
        <begin position="150"/>
        <end position="155"/>
    </location>
    <ligand>
        <name>NADP(+)</name>
        <dbReference type="ChEBI" id="CHEBI:58349"/>
    </ligand>
</feature>
<evidence type="ECO:0000256" key="5">
    <source>
        <dbReference type="ARBA" id="ARBA00023002"/>
    </source>
</evidence>
<dbReference type="PANTHER" id="PTHR21089">
    <property type="entry name" value="SHIKIMATE DEHYDROGENASE"/>
    <property type="match status" value="1"/>
</dbReference>
<reference evidence="12 13" key="1">
    <citation type="submission" date="2021-10" db="EMBL/GenBank/DDBJ databases">
        <title>Alishewanella koreense sp. nov. isolated from seawater of southwestern coast in South Korea and the proposal for the reclassification of Rheinheimera perlucida and Rheinheimera tuosuensis as Arsukibacterium perlucida and Arsukibacterium tuosuensis.</title>
        <authorList>
            <person name="Kim K.H."/>
            <person name="Ruan W."/>
            <person name="Kim K.R."/>
            <person name="Baek J.H."/>
            <person name="Jeon C.O."/>
        </authorList>
    </citation>
    <scope>NUCLEOTIDE SEQUENCE [LARGE SCALE GENOMIC DNA]</scope>
    <source>
        <strain evidence="12 13">16-MA</strain>
    </source>
</reference>
<protein>
    <recommendedName>
        <fullName evidence="2 8">Shikimate dehydrogenase (NADP(+))</fullName>
        <shortName evidence="8">SDH</shortName>
        <ecNumber evidence="2 8">1.1.1.25</ecNumber>
    </recommendedName>
</protein>
<dbReference type="InterPro" id="IPR046346">
    <property type="entry name" value="Aminoacid_DH-like_N_sf"/>
</dbReference>
<feature type="binding site" evidence="8">
    <location>
        <position position="102"/>
    </location>
    <ligand>
        <name>shikimate</name>
        <dbReference type="ChEBI" id="CHEBI:36208"/>
    </ligand>
</feature>
<comment type="similarity">
    <text evidence="8">Belongs to the shikimate dehydrogenase family.</text>
</comment>
<feature type="binding site" evidence="8">
    <location>
        <begin position="14"/>
        <end position="16"/>
    </location>
    <ligand>
        <name>shikimate</name>
        <dbReference type="ChEBI" id="CHEBI:36208"/>
    </ligand>
</feature>
<proteinExistence type="inferred from homology"/>
<feature type="binding site" evidence="8">
    <location>
        <begin position="126"/>
        <end position="130"/>
    </location>
    <ligand>
        <name>NADP(+)</name>
        <dbReference type="ChEBI" id="CHEBI:58349"/>
    </ligand>
</feature>
<feature type="binding site" evidence="8">
    <location>
        <position position="77"/>
    </location>
    <ligand>
        <name>NADP(+)</name>
        <dbReference type="ChEBI" id="CHEBI:58349"/>
    </ligand>
</feature>
<feature type="binding site" evidence="8">
    <location>
        <position position="212"/>
    </location>
    <ligand>
        <name>NADP(+)</name>
        <dbReference type="ChEBI" id="CHEBI:58349"/>
    </ligand>
</feature>
<dbReference type="CDD" id="cd01065">
    <property type="entry name" value="NAD_bind_Shikimate_DH"/>
    <property type="match status" value="1"/>
</dbReference>
<comment type="function">
    <text evidence="8">Involved in the biosynthesis of the chorismate, which leads to the biosynthesis of aromatic amino acids. Catalyzes the reversible NADPH linked reduction of 3-dehydroshikimate (DHSA) to yield shikimate (SA).</text>
</comment>
<dbReference type="SUPFAM" id="SSF51735">
    <property type="entry name" value="NAD(P)-binding Rossmann-fold domains"/>
    <property type="match status" value="1"/>
</dbReference>
<feature type="binding site" evidence="8">
    <location>
        <position position="243"/>
    </location>
    <ligand>
        <name>shikimate</name>
        <dbReference type="ChEBI" id="CHEBI:36208"/>
    </ligand>
</feature>
<dbReference type="Gene3D" id="3.40.50.720">
    <property type="entry name" value="NAD(P)-binding Rossmann-like Domain"/>
    <property type="match status" value="1"/>
</dbReference>
<dbReference type="NCBIfam" id="NF001310">
    <property type="entry name" value="PRK00258.1-2"/>
    <property type="match status" value="1"/>
</dbReference>
<accession>A0ABS8C3B9</accession>
<evidence type="ECO:0000256" key="3">
    <source>
        <dbReference type="ARBA" id="ARBA00022605"/>
    </source>
</evidence>
<feature type="domain" description="SDH C-terminal" evidence="11">
    <location>
        <begin position="236"/>
        <end position="266"/>
    </location>
</feature>
<comment type="caution">
    <text evidence="12">The sequence shown here is derived from an EMBL/GenBank/DDBJ whole genome shotgun (WGS) entry which is preliminary data.</text>
</comment>
<feature type="domain" description="Quinate/shikimate 5-dehydrogenase/glutamyl-tRNA reductase" evidence="9">
    <location>
        <begin position="116"/>
        <end position="189"/>
    </location>
</feature>
<dbReference type="HAMAP" id="MF_00222">
    <property type="entry name" value="Shikimate_DH_AroE"/>
    <property type="match status" value="1"/>
</dbReference>
<dbReference type="PANTHER" id="PTHR21089:SF1">
    <property type="entry name" value="BIFUNCTIONAL 3-DEHYDROQUINATE DEHYDRATASE_SHIKIMATE DEHYDROGENASE, CHLOROPLASTIC"/>
    <property type="match status" value="1"/>
</dbReference>
<keyword evidence="4 8" id="KW-0521">NADP</keyword>
<dbReference type="EMBL" id="JAEINI020000003">
    <property type="protein sequence ID" value="MCB5226620.1"/>
    <property type="molecule type" value="Genomic_DNA"/>
</dbReference>
<keyword evidence="3 8" id="KW-0028">Amino-acid biosynthesis</keyword>
<evidence type="ECO:0000256" key="4">
    <source>
        <dbReference type="ARBA" id="ARBA00022857"/>
    </source>
</evidence>
<feature type="binding site" evidence="8">
    <location>
        <position position="86"/>
    </location>
    <ligand>
        <name>shikimate</name>
        <dbReference type="ChEBI" id="CHEBI:36208"/>
    </ligand>
</feature>
<comment type="catalytic activity">
    <reaction evidence="7 8">
        <text>shikimate + NADP(+) = 3-dehydroshikimate + NADPH + H(+)</text>
        <dbReference type="Rhea" id="RHEA:17737"/>
        <dbReference type="ChEBI" id="CHEBI:15378"/>
        <dbReference type="ChEBI" id="CHEBI:16630"/>
        <dbReference type="ChEBI" id="CHEBI:36208"/>
        <dbReference type="ChEBI" id="CHEBI:57783"/>
        <dbReference type="ChEBI" id="CHEBI:58349"/>
        <dbReference type="EC" id="1.1.1.25"/>
    </reaction>
</comment>
<dbReference type="Gene3D" id="3.40.50.10860">
    <property type="entry name" value="Leucine Dehydrogenase, chain A, domain 1"/>
    <property type="match status" value="1"/>
</dbReference>
<dbReference type="Pfam" id="PF08501">
    <property type="entry name" value="Shikimate_dh_N"/>
    <property type="match status" value="1"/>
</dbReference>
<evidence type="ECO:0000313" key="13">
    <source>
        <dbReference type="Proteomes" id="UP000633814"/>
    </source>
</evidence>
<feature type="binding site" evidence="8">
    <location>
        <position position="236"/>
    </location>
    <ligand>
        <name>NADP(+)</name>
        <dbReference type="ChEBI" id="CHEBI:58349"/>
    </ligand>
</feature>
<evidence type="ECO:0000259" key="9">
    <source>
        <dbReference type="Pfam" id="PF01488"/>
    </source>
</evidence>
<evidence type="ECO:0000256" key="1">
    <source>
        <dbReference type="ARBA" id="ARBA00004871"/>
    </source>
</evidence>
<feature type="binding site" evidence="8">
    <location>
        <position position="61"/>
    </location>
    <ligand>
        <name>shikimate</name>
        <dbReference type="ChEBI" id="CHEBI:36208"/>
    </ligand>
</feature>
<organism evidence="12 13">
    <name type="scientific">Alishewanella maricola</name>
    <dbReference type="NCBI Taxonomy" id="2795740"/>
    <lineage>
        <taxon>Bacteria</taxon>
        <taxon>Pseudomonadati</taxon>
        <taxon>Pseudomonadota</taxon>
        <taxon>Gammaproteobacteria</taxon>
        <taxon>Alteromonadales</taxon>
        <taxon>Alteromonadaceae</taxon>
        <taxon>Alishewanella</taxon>
    </lineage>
</organism>
<dbReference type="GO" id="GO:0004764">
    <property type="term" value="F:shikimate 3-dehydrogenase (NADP+) activity"/>
    <property type="evidence" value="ECO:0007669"/>
    <property type="project" value="UniProtKB-EC"/>
</dbReference>
<comment type="pathway">
    <text evidence="1 8">Metabolic intermediate biosynthesis; chorismate biosynthesis; chorismate from D-erythrose 4-phosphate and phosphoenolpyruvate: step 4/7.</text>
</comment>
<evidence type="ECO:0000259" key="10">
    <source>
        <dbReference type="Pfam" id="PF08501"/>
    </source>
</evidence>
<evidence type="ECO:0000256" key="2">
    <source>
        <dbReference type="ARBA" id="ARBA00012962"/>
    </source>
</evidence>
<evidence type="ECO:0000256" key="6">
    <source>
        <dbReference type="ARBA" id="ARBA00023141"/>
    </source>
</evidence>
<keyword evidence="13" id="KW-1185">Reference proteome</keyword>
<evidence type="ECO:0000256" key="7">
    <source>
        <dbReference type="ARBA" id="ARBA00049442"/>
    </source>
</evidence>
<feature type="active site" description="Proton acceptor" evidence="8">
    <location>
        <position position="65"/>
    </location>
</feature>
<keyword evidence="6 8" id="KW-0057">Aromatic amino acid biosynthesis</keyword>
<dbReference type="RefSeq" id="WP_226750708.1">
    <property type="nucleotide sequence ID" value="NZ_JAEINI020000003.1"/>
</dbReference>
<dbReference type="InterPro" id="IPR013708">
    <property type="entry name" value="Shikimate_DH-bd_N"/>
</dbReference>